<organism evidence="2 3">
    <name type="scientific">Aldrovandia affinis</name>
    <dbReference type="NCBI Taxonomy" id="143900"/>
    <lineage>
        <taxon>Eukaryota</taxon>
        <taxon>Metazoa</taxon>
        <taxon>Chordata</taxon>
        <taxon>Craniata</taxon>
        <taxon>Vertebrata</taxon>
        <taxon>Euteleostomi</taxon>
        <taxon>Actinopterygii</taxon>
        <taxon>Neopterygii</taxon>
        <taxon>Teleostei</taxon>
        <taxon>Notacanthiformes</taxon>
        <taxon>Halosauridae</taxon>
        <taxon>Aldrovandia</taxon>
    </lineage>
</organism>
<dbReference type="Proteomes" id="UP001221898">
    <property type="component" value="Unassembled WGS sequence"/>
</dbReference>
<evidence type="ECO:0000256" key="1">
    <source>
        <dbReference type="SAM" id="MobiDB-lite"/>
    </source>
</evidence>
<keyword evidence="3" id="KW-1185">Reference proteome</keyword>
<protein>
    <submittedName>
        <fullName evidence="2">Uncharacterized protein</fullName>
    </submittedName>
</protein>
<dbReference type="AlphaFoldDB" id="A0AAD7SLA4"/>
<evidence type="ECO:0000313" key="2">
    <source>
        <dbReference type="EMBL" id="KAJ8404358.1"/>
    </source>
</evidence>
<accession>A0AAD7SLA4</accession>
<reference evidence="2" key="1">
    <citation type="journal article" date="2023" name="Science">
        <title>Genome structures resolve the early diversification of teleost fishes.</title>
        <authorList>
            <person name="Parey E."/>
            <person name="Louis A."/>
            <person name="Montfort J."/>
            <person name="Bouchez O."/>
            <person name="Roques C."/>
            <person name="Iampietro C."/>
            <person name="Lluch J."/>
            <person name="Castinel A."/>
            <person name="Donnadieu C."/>
            <person name="Desvignes T."/>
            <person name="Floi Bucao C."/>
            <person name="Jouanno E."/>
            <person name="Wen M."/>
            <person name="Mejri S."/>
            <person name="Dirks R."/>
            <person name="Jansen H."/>
            <person name="Henkel C."/>
            <person name="Chen W.J."/>
            <person name="Zahm M."/>
            <person name="Cabau C."/>
            <person name="Klopp C."/>
            <person name="Thompson A.W."/>
            <person name="Robinson-Rechavi M."/>
            <person name="Braasch I."/>
            <person name="Lecointre G."/>
            <person name="Bobe J."/>
            <person name="Postlethwait J.H."/>
            <person name="Berthelot C."/>
            <person name="Roest Crollius H."/>
            <person name="Guiguen Y."/>
        </authorList>
    </citation>
    <scope>NUCLEOTIDE SEQUENCE</scope>
    <source>
        <strain evidence="2">NC1722</strain>
    </source>
</reference>
<name>A0AAD7SLA4_9TELE</name>
<sequence>MKGALLRWGPGAGPGRGRRLTPVDSGPRAPPVSSREVKGQAGWDTQEDRLASRKRVGGRVWKNGPVEKIPRLNRPSQTTSAAEVTPDFLLACATRPAYNPQEREGKAILKIAFQGEDRA</sequence>
<dbReference type="EMBL" id="JAINUG010000054">
    <property type="protein sequence ID" value="KAJ8404358.1"/>
    <property type="molecule type" value="Genomic_DNA"/>
</dbReference>
<feature type="region of interest" description="Disordered" evidence="1">
    <location>
        <begin position="1"/>
        <end position="43"/>
    </location>
</feature>
<comment type="caution">
    <text evidence="2">The sequence shown here is derived from an EMBL/GenBank/DDBJ whole genome shotgun (WGS) entry which is preliminary data.</text>
</comment>
<gene>
    <name evidence="2" type="ORF">AAFF_G00341310</name>
</gene>
<evidence type="ECO:0000313" key="3">
    <source>
        <dbReference type="Proteomes" id="UP001221898"/>
    </source>
</evidence>
<proteinExistence type="predicted"/>